<dbReference type="InterPro" id="IPR002110">
    <property type="entry name" value="Ankyrin_rpt"/>
</dbReference>
<evidence type="ECO:0000256" key="2">
    <source>
        <dbReference type="ARBA" id="ARBA00023043"/>
    </source>
</evidence>
<accession>A0A8B6FHN5</accession>
<dbReference type="SMART" id="SM00248">
    <property type="entry name" value="ANK"/>
    <property type="match status" value="8"/>
</dbReference>
<comment type="caution">
    <text evidence="4">The sequence shown here is derived from an EMBL/GenBank/DDBJ whole genome shotgun (WGS) entry which is preliminary data.</text>
</comment>
<feature type="non-terminal residue" evidence="4">
    <location>
        <position position="334"/>
    </location>
</feature>
<organism evidence="4 5">
    <name type="scientific">Mytilus galloprovincialis</name>
    <name type="common">Mediterranean mussel</name>
    <dbReference type="NCBI Taxonomy" id="29158"/>
    <lineage>
        <taxon>Eukaryota</taxon>
        <taxon>Metazoa</taxon>
        <taxon>Spiralia</taxon>
        <taxon>Lophotrochozoa</taxon>
        <taxon>Mollusca</taxon>
        <taxon>Bivalvia</taxon>
        <taxon>Autobranchia</taxon>
        <taxon>Pteriomorphia</taxon>
        <taxon>Mytilida</taxon>
        <taxon>Mytiloidea</taxon>
        <taxon>Mytilidae</taxon>
        <taxon>Mytilinae</taxon>
        <taxon>Mytilus</taxon>
    </lineage>
</organism>
<dbReference type="SUPFAM" id="SSF48403">
    <property type="entry name" value="Ankyrin repeat"/>
    <property type="match status" value="2"/>
</dbReference>
<feature type="repeat" description="ANK" evidence="3">
    <location>
        <begin position="187"/>
        <end position="216"/>
    </location>
</feature>
<name>A0A8B6FHN5_MYTGA</name>
<reference evidence="4" key="1">
    <citation type="submission" date="2018-11" db="EMBL/GenBank/DDBJ databases">
        <authorList>
            <person name="Alioto T."/>
            <person name="Alioto T."/>
        </authorList>
    </citation>
    <scope>NUCLEOTIDE SEQUENCE</scope>
</reference>
<dbReference type="Gene3D" id="1.25.40.20">
    <property type="entry name" value="Ankyrin repeat-containing domain"/>
    <property type="match status" value="2"/>
</dbReference>
<protein>
    <submittedName>
        <fullName evidence="4">Uncharacterized protein</fullName>
    </submittedName>
</protein>
<dbReference type="PRINTS" id="PR01415">
    <property type="entry name" value="ANKYRIN"/>
</dbReference>
<dbReference type="OrthoDB" id="4735278at2759"/>
<dbReference type="PROSITE" id="PS50297">
    <property type="entry name" value="ANK_REP_REGION"/>
    <property type="match status" value="3"/>
</dbReference>
<dbReference type="Proteomes" id="UP000596742">
    <property type="component" value="Unassembled WGS sequence"/>
</dbReference>
<sequence length="334" mass="37561">MEEVDSFKLELHKAVRYKNVEALLSLCDNTSKKSIILDFKGHYNHNKKLVHYAAEFGSLELLKMLVDLGASVREKTRTGKNTLHIACEEGKTNIVDYLLQTVSDSSFKSELSTSYDKNDYRNSFYYAATSGNISSVQSLKDNGNLDIDEVLPNKSTALFTLVMDNHYEAVKLLCQCGADVNLGIQGHHFRPIHYLAERKHRTEMLKLLLKYGANVNENWENPPYGHHPLFLALLHKLSENAKILLENGSNISFKGRATHIGWIDCFCFAAMNCPSLIRYFLKRGANPNIEHEGNSVLMIAFDSYAEENDLIALIKAGASKGKDGKTAIQCCKTY</sequence>
<dbReference type="PANTHER" id="PTHR24198:SF165">
    <property type="entry name" value="ANKYRIN REPEAT-CONTAINING PROTEIN-RELATED"/>
    <property type="match status" value="1"/>
</dbReference>
<evidence type="ECO:0000313" key="5">
    <source>
        <dbReference type="Proteomes" id="UP000596742"/>
    </source>
</evidence>
<feature type="repeat" description="ANK" evidence="3">
    <location>
        <begin position="78"/>
        <end position="110"/>
    </location>
</feature>
<dbReference type="InterPro" id="IPR036770">
    <property type="entry name" value="Ankyrin_rpt-contain_sf"/>
</dbReference>
<proteinExistence type="predicted"/>
<gene>
    <name evidence="4" type="ORF">MGAL_10B063489</name>
</gene>
<evidence type="ECO:0000313" key="4">
    <source>
        <dbReference type="EMBL" id="VDI50336.1"/>
    </source>
</evidence>
<dbReference type="PANTHER" id="PTHR24198">
    <property type="entry name" value="ANKYRIN REPEAT AND PROTEIN KINASE DOMAIN-CONTAINING PROTEIN"/>
    <property type="match status" value="1"/>
</dbReference>
<dbReference type="PROSITE" id="PS50088">
    <property type="entry name" value="ANK_REPEAT"/>
    <property type="match status" value="3"/>
</dbReference>
<keyword evidence="1" id="KW-0677">Repeat</keyword>
<keyword evidence="5" id="KW-1185">Reference proteome</keyword>
<keyword evidence="2 3" id="KW-0040">ANK repeat</keyword>
<evidence type="ECO:0000256" key="3">
    <source>
        <dbReference type="PROSITE-ProRule" id="PRU00023"/>
    </source>
</evidence>
<dbReference type="EMBL" id="UYJE01006941">
    <property type="protein sequence ID" value="VDI50336.1"/>
    <property type="molecule type" value="Genomic_DNA"/>
</dbReference>
<feature type="repeat" description="ANK" evidence="3">
    <location>
        <begin position="45"/>
        <end position="77"/>
    </location>
</feature>
<dbReference type="Pfam" id="PF12796">
    <property type="entry name" value="Ank_2"/>
    <property type="match status" value="3"/>
</dbReference>
<evidence type="ECO:0000256" key="1">
    <source>
        <dbReference type="ARBA" id="ARBA00022737"/>
    </source>
</evidence>
<dbReference type="AlphaFoldDB" id="A0A8B6FHN5"/>